<feature type="domain" description="Apolipoprotein N-acyltransferase N-terminal" evidence="2">
    <location>
        <begin position="2"/>
        <end position="51"/>
    </location>
</feature>
<proteinExistence type="predicted"/>
<evidence type="ECO:0000259" key="2">
    <source>
        <dbReference type="Pfam" id="PF20154"/>
    </source>
</evidence>
<protein>
    <recommendedName>
        <fullName evidence="2">Apolipoprotein N-acyltransferase N-terminal domain-containing protein</fullName>
    </recommendedName>
</protein>
<accession>F9QA61</accession>
<comment type="caution">
    <text evidence="3">The sequence shown here is derived from an EMBL/GenBank/DDBJ whole genome shotgun (WGS) entry which is preliminary data.</text>
</comment>
<feature type="transmembrane region" description="Helical" evidence="1">
    <location>
        <begin position="33"/>
        <end position="52"/>
    </location>
</feature>
<organism evidence="3 4">
    <name type="scientific">Haemophilus pittmaniae HK 85</name>
    <dbReference type="NCBI Taxonomy" id="1035188"/>
    <lineage>
        <taxon>Bacteria</taxon>
        <taxon>Pseudomonadati</taxon>
        <taxon>Pseudomonadota</taxon>
        <taxon>Gammaproteobacteria</taxon>
        <taxon>Pasteurellales</taxon>
        <taxon>Pasteurellaceae</taxon>
        <taxon>Haemophilus</taxon>
    </lineage>
</organism>
<name>F9QA61_9PAST</name>
<dbReference type="Pfam" id="PF20154">
    <property type="entry name" value="LNT_N"/>
    <property type="match status" value="1"/>
</dbReference>
<keyword evidence="1" id="KW-0812">Transmembrane</keyword>
<dbReference type="AlphaFoldDB" id="F9QA61"/>
<gene>
    <name evidence="3" type="ORF">HMPREF9952_0357</name>
</gene>
<keyword evidence="1" id="KW-0472">Membrane</keyword>
<dbReference type="EMBL" id="AFUV01000015">
    <property type="protein sequence ID" value="EGV05592.1"/>
    <property type="molecule type" value="Genomic_DNA"/>
</dbReference>
<evidence type="ECO:0000313" key="3">
    <source>
        <dbReference type="EMBL" id="EGV05592.1"/>
    </source>
</evidence>
<evidence type="ECO:0000256" key="1">
    <source>
        <dbReference type="SAM" id="Phobius"/>
    </source>
</evidence>
<keyword evidence="1" id="KW-1133">Transmembrane helix</keyword>
<reference evidence="3 4" key="1">
    <citation type="submission" date="2011-07" db="EMBL/GenBank/DDBJ databases">
        <authorList>
            <person name="Harkins D.M."/>
            <person name="Madupu R."/>
            <person name="Durkin A.S."/>
            <person name="Torralba M."/>
            <person name="Methe B."/>
            <person name="Sutton G.G."/>
            <person name="Nelson K.E."/>
        </authorList>
    </citation>
    <scope>NUCLEOTIDE SEQUENCE [LARGE SCALE GENOMIC DNA]</scope>
    <source>
        <strain evidence="3 4">HK 85</strain>
    </source>
</reference>
<sequence>MLGVFAFAPFDCWPLAYVSLLGLLWVTKQTQKSVAFIGAFVWSMGFFVLVLVG</sequence>
<dbReference type="STRING" id="1035188.HMPREF9952_0357"/>
<feature type="transmembrane region" description="Helical" evidence="1">
    <location>
        <begin position="6"/>
        <end position="26"/>
    </location>
</feature>
<evidence type="ECO:0000313" key="4">
    <source>
        <dbReference type="Proteomes" id="UP000006235"/>
    </source>
</evidence>
<dbReference type="InterPro" id="IPR045378">
    <property type="entry name" value="LNT_N"/>
</dbReference>
<dbReference type="Proteomes" id="UP000006235">
    <property type="component" value="Unassembled WGS sequence"/>
</dbReference>